<dbReference type="RefSeq" id="WP_344200679.1">
    <property type="nucleotide sequence ID" value="NZ_BAAAND010000012.1"/>
</dbReference>
<reference evidence="2 3" key="1">
    <citation type="journal article" date="2019" name="Int. J. Syst. Evol. Microbiol.">
        <title>The Global Catalogue of Microorganisms (GCM) 10K type strain sequencing project: providing services to taxonomists for standard genome sequencing and annotation.</title>
        <authorList>
            <consortium name="The Broad Institute Genomics Platform"/>
            <consortium name="The Broad Institute Genome Sequencing Center for Infectious Disease"/>
            <person name="Wu L."/>
            <person name="Ma J."/>
        </authorList>
    </citation>
    <scope>NUCLEOTIDE SEQUENCE [LARGE SCALE GENOMIC DNA]</scope>
    <source>
        <strain evidence="2 3">JCM 14304</strain>
    </source>
</reference>
<organism evidence="2 3">
    <name type="scientific">Kribbella karoonensis</name>
    <dbReference type="NCBI Taxonomy" id="324851"/>
    <lineage>
        <taxon>Bacteria</taxon>
        <taxon>Bacillati</taxon>
        <taxon>Actinomycetota</taxon>
        <taxon>Actinomycetes</taxon>
        <taxon>Propionibacteriales</taxon>
        <taxon>Kribbellaceae</taxon>
        <taxon>Kribbella</taxon>
    </lineage>
</organism>
<proteinExistence type="predicted"/>
<keyword evidence="3" id="KW-1185">Reference proteome</keyword>
<dbReference type="Proteomes" id="UP001500190">
    <property type="component" value="Unassembled WGS sequence"/>
</dbReference>
<sequence>MTSVSVDATSARFTQRVAAWFRRLVRPAADLEIDRQRPALFRAYPTCPDPAELVLEVRERIDDLYAHGAVDEGTPRVLEDRVESVKDQWQRQIALEHLERRRKYGYELAERQGRLDRRNERIAQLETRLQDVELAIQAAVQAQQPKGKS</sequence>
<evidence type="ECO:0000313" key="3">
    <source>
        <dbReference type="Proteomes" id="UP001500190"/>
    </source>
</evidence>
<name>A0ABN2EQD3_9ACTN</name>
<dbReference type="EMBL" id="BAAAND010000012">
    <property type="protein sequence ID" value="GAA1613062.1"/>
    <property type="molecule type" value="Genomic_DNA"/>
</dbReference>
<protein>
    <submittedName>
        <fullName evidence="2">Uncharacterized protein</fullName>
    </submittedName>
</protein>
<evidence type="ECO:0000313" key="2">
    <source>
        <dbReference type="EMBL" id="GAA1613062.1"/>
    </source>
</evidence>
<keyword evidence="1" id="KW-0175">Coiled coil</keyword>
<accession>A0ABN2EQD3</accession>
<feature type="coiled-coil region" evidence="1">
    <location>
        <begin position="108"/>
        <end position="142"/>
    </location>
</feature>
<gene>
    <name evidence="2" type="ORF">GCM10009742_75390</name>
</gene>
<comment type="caution">
    <text evidence="2">The sequence shown here is derived from an EMBL/GenBank/DDBJ whole genome shotgun (WGS) entry which is preliminary data.</text>
</comment>
<evidence type="ECO:0000256" key="1">
    <source>
        <dbReference type="SAM" id="Coils"/>
    </source>
</evidence>